<keyword evidence="2 3" id="KW-0067">ATP-binding</keyword>
<proteinExistence type="predicted"/>
<feature type="signal peptide" evidence="5">
    <location>
        <begin position="1"/>
        <end position="27"/>
    </location>
</feature>
<dbReference type="Proteomes" id="UP001179952">
    <property type="component" value="Unassembled WGS sequence"/>
</dbReference>
<keyword evidence="8" id="KW-1185">Reference proteome</keyword>
<protein>
    <submittedName>
        <fullName evidence="7">Serine/threonine-protein kinase</fullName>
    </submittedName>
</protein>
<organism evidence="7 8">
    <name type="scientific">Acorus gramineus</name>
    <name type="common">Dwarf sweet flag</name>
    <dbReference type="NCBI Taxonomy" id="55184"/>
    <lineage>
        <taxon>Eukaryota</taxon>
        <taxon>Viridiplantae</taxon>
        <taxon>Streptophyta</taxon>
        <taxon>Embryophyta</taxon>
        <taxon>Tracheophyta</taxon>
        <taxon>Spermatophyta</taxon>
        <taxon>Magnoliopsida</taxon>
        <taxon>Liliopsida</taxon>
        <taxon>Acoraceae</taxon>
        <taxon>Acorus</taxon>
    </lineage>
</organism>
<evidence type="ECO:0000256" key="2">
    <source>
        <dbReference type="ARBA" id="ARBA00022840"/>
    </source>
</evidence>
<dbReference type="InterPro" id="IPR008266">
    <property type="entry name" value="Tyr_kinase_AS"/>
</dbReference>
<dbReference type="Gene3D" id="3.30.200.20">
    <property type="entry name" value="Phosphorylase Kinase, domain 1"/>
    <property type="match status" value="1"/>
</dbReference>
<feature type="binding site" evidence="3">
    <location>
        <position position="328"/>
    </location>
    <ligand>
        <name>ATP</name>
        <dbReference type="ChEBI" id="CHEBI:30616"/>
    </ligand>
</feature>
<keyword evidence="1 3" id="KW-0547">Nucleotide-binding</keyword>
<dbReference type="Gene3D" id="1.10.510.10">
    <property type="entry name" value="Transferase(Phosphotransferase) domain 1"/>
    <property type="match status" value="1"/>
</dbReference>
<accession>A0AAV9ANB0</accession>
<dbReference type="GO" id="GO:0004672">
    <property type="term" value="F:protein kinase activity"/>
    <property type="evidence" value="ECO:0007669"/>
    <property type="project" value="InterPro"/>
</dbReference>
<keyword evidence="7" id="KW-0808">Transferase</keyword>
<dbReference type="PANTHER" id="PTHR46008:SF18">
    <property type="entry name" value="PROTEIN KINASE DOMAIN-CONTAINING PROTEIN"/>
    <property type="match status" value="1"/>
</dbReference>
<gene>
    <name evidence="7" type="ORF">QJS04_geneDACA023211</name>
</gene>
<name>A0AAV9ANB0_ACOGR</name>
<keyword evidence="7" id="KW-0418">Kinase</keyword>
<comment type="caution">
    <text evidence="7">The sequence shown here is derived from an EMBL/GenBank/DDBJ whole genome shotgun (WGS) entry which is preliminary data.</text>
</comment>
<feature type="chain" id="PRO_5043945015" evidence="5">
    <location>
        <begin position="28"/>
        <end position="618"/>
    </location>
</feature>
<reference evidence="7" key="1">
    <citation type="journal article" date="2023" name="Nat. Commun.">
        <title>Diploid and tetraploid genomes of Acorus and the evolution of monocots.</title>
        <authorList>
            <person name="Ma L."/>
            <person name="Liu K.W."/>
            <person name="Li Z."/>
            <person name="Hsiao Y.Y."/>
            <person name="Qi Y."/>
            <person name="Fu T."/>
            <person name="Tang G.D."/>
            <person name="Zhang D."/>
            <person name="Sun W.H."/>
            <person name="Liu D.K."/>
            <person name="Li Y."/>
            <person name="Chen G.Z."/>
            <person name="Liu X.D."/>
            <person name="Liao X.Y."/>
            <person name="Jiang Y.T."/>
            <person name="Yu X."/>
            <person name="Hao Y."/>
            <person name="Huang J."/>
            <person name="Zhao X.W."/>
            <person name="Ke S."/>
            <person name="Chen Y.Y."/>
            <person name="Wu W.L."/>
            <person name="Hsu J.L."/>
            <person name="Lin Y.F."/>
            <person name="Huang M.D."/>
            <person name="Li C.Y."/>
            <person name="Huang L."/>
            <person name="Wang Z.W."/>
            <person name="Zhao X."/>
            <person name="Zhong W.Y."/>
            <person name="Peng D.H."/>
            <person name="Ahmad S."/>
            <person name="Lan S."/>
            <person name="Zhang J.S."/>
            <person name="Tsai W.C."/>
            <person name="Van de Peer Y."/>
            <person name="Liu Z.J."/>
        </authorList>
    </citation>
    <scope>NUCLEOTIDE SEQUENCE</scope>
    <source>
        <strain evidence="7">SCP</strain>
    </source>
</reference>
<dbReference type="PROSITE" id="PS50011">
    <property type="entry name" value="PROTEIN_KINASE_DOM"/>
    <property type="match status" value="1"/>
</dbReference>
<evidence type="ECO:0000256" key="1">
    <source>
        <dbReference type="ARBA" id="ARBA00022741"/>
    </source>
</evidence>
<dbReference type="Pfam" id="PF00069">
    <property type="entry name" value="Pkinase"/>
    <property type="match status" value="1"/>
</dbReference>
<dbReference type="PROSITE" id="PS00107">
    <property type="entry name" value="PROTEIN_KINASE_ATP"/>
    <property type="match status" value="1"/>
</dbReference>
<feature type="transmembrane region" description="Helical" evidence="4">
    <location>
        <begin position="232"/>
        <end position="256"/>
    </location>
</feature>
<dbReference type="InterPro" id="IPR011009">
    <property type="entry name" value="Kinase-like_dom_sf"/>
</dbReference>
<keyword evidence="5" id="KW-0732">Signal</keyword>
<reference evidence="7" key="2">
    <citation type="submission" date="2023-06" db="EMBL/GenBank/DDBJ databases">
        <authorList>
            <person name="Ma L."/>
            <person name="Liu K.-W."/>
            <person name="Li Z."/>
            <person name="Hsiao Y.-Y."/>
            <person name="Qi Y."/>
            <person name="Fu T."/>
            <person name="Tang G."/>
            <person name="Zhang D."/>
            <person name="Sun W.-H."/>
            <person name="Liu D.-K."/>
            <person name="Li Y."/>
            <person name="Chen G.-Z."/>
            <person name="Liu X.-D."/>
            <person name="Liao X.-Y."/>
            <person name="Jiang Y.-T."/>
            <person name="Yu X."/>
            <person name="Hao Y."/>
            <person name="Huang J."/>
            <person name="Zhao X.-W."/>
            <person name="Ke S."/>
            <person name="Chen Y.-Y."/>
            <person name="Wu W.-L."/>
            <person name="Hsu J.-L."/>
            <person name="Lin Y.-F."/>
            <person name="Huang M.-D."/>
            <person name="Li C.-Y."/>
            <person name="Huang L."/>
            <person name="Wang Z.-W."/>
            <person name="Zhao X."/>
            <person name="Zhong W.-Y."/>
            <person name="Peng D.-H."/>
            <person name="Ahmad S."/>
            <person name="Lan S."/>
            <person name="Zhang J.-S."/>
            <person name="Tsai W.-C."/>
            <person name="Van De Peer Y."/>
            <person name="Liu Z.-J."/>
        </authorList>
    </citation>
    <scope>NUCLEOTIDE SEQUENCE</scope>
    <source>
        <strain evidence="7">SCP</strain>
        <tissue evidence="7">Leaves</tissue>
    </source>
</reference>
<evidence type="ECO:0000256" key="4">
    <source>
        <dbReference type="SAM" id="Phobius"/>
    </source>
</evidence>
<feature type="domain" description="Protein kinase" evidence="6">
    <location>
        <begin position="299"/>
        <end position="605"/>
    </location>
</feature>
<keyword evidence="4" id="KW-1133">Transmembrane helix</keyword>
<dbReference type="PANTHER" id="PTHR46008">
    <property type="entry name" value="LEAF RUST 10 DISEASE-RESISTANCE LOCUS RECEPTOR-LIKE PROTEIN KINASE-LIKE 1.4"/>
    <property type="match status" value="1"/>
</dbReference>
<evidence type="ECO:0000313" key="7">
    <source>
        <dbReference type="EMBL" id="KAK1265785.1"/>
    </source>
</evidence>
<dbReference type="SUPFAM" id="SSF56112">
    <property type="entry name" value="Protein kinase-like (PK-like)"/>
    <property type="match status" value="1"/>
</dbReference>
<dbReference type="AlphaFoldDB" id="A0AAV9ANB0"/>
<dbReference type="InterPro" id="IPR000719">
    <property type="entry name" value="Prot_kinase_dom"/>
</dbReference>
<sequence length="618" mass="67488">MKPSLHPINISFTILFIFFINIASSSSSSNNRICSSSLFVPSYPFSSSIGCGHPSFQVRCISNRWIISINSTPFVLLSLPTSHSLLISPSILFSPHHNRCEPLPTRPIDLSSSPFRFPNLTCSDFSSLCDSSSAQDDCPLSAWQRRLLLRPLLLLGGCAAAATRSHKCTNNVALADFLRSGIRVDWDVTADPYFSGCSSCRGVCGFNASDASKPFLCLHSDEVVRDHGPSGLVLLSCLFAFLCLLSIAVVATAIFLRAGGGGGGSGTSGGFGGRDPMAGFLRLPPVYTYDQLSLLTEGFDPKHKIGDGGFGSVYIARLGDGRTAAIKKLHVRPHRAAADSSTRSFCNEIMILSSIDHPNLVKLHGYCCDRRGLVLVYDYVPNGTLADHLHGSRRSHHVKSSFTWPVRVDIALQTALVLEYLHYMVHPPVVHRDITSSNIFIDEEMLIKVGDFGLSRLLSPLPSDQASSGHDDGAGSALDRGVWTGPQGTPGYLDPEYHRSFRLTEKSDVYSFGVVLLELVTGMRAVDPERDRKEVGLADLAVSRIQSRELRKMVDPDIMQQGGESMMGTVEAVAELAFRCVASEKDDRPDSRELVAELRRIRNWVRRTHSAADDGCKE</sequence>
<dbReference type="GO" id="GO:0005524">
    <property type="term" value="F:ATP binding"/>
    <property type="evidence" value="ECO:0007669"/>
    <property type="project" value="UniProtKB-UniRule"/>
</dbReference>
<evidence type="ECO:0000259" key="6">
    <source>
        <dbReference type="PROSITE" id="PS50011"/>
    </source>
</evidence>
<keyword evidence="4" id="KW-0812">Transmembrane</keyword>
<keyword evidence="4" id="KW-0472">Membrane</keyword>
<dbReference type="PROSITE" id="PS00109">
    <property type="entry name" value="PROTEIN_KINASE_TYR"/>
    <property type="match status" value="1"/>
</dbReference>
<evidence type="ECO:0000256" key="5">
    <source>
        <dbReference type="SAM" id="SignalP"/>
    </source>
</evidence>
<evidence type="ECO:0000256" key="3">
    <source>
        <dbReference type="PROSITE-ProRule" id="PRU10141"/>
    </source>
</evidence>
<evidence type="ECO:0000313" key="8">
    <source>
        <dbReference type="Proteomes" id="UP001179952"/>
    </source>
</evidence>
<dbReference type="InterPro" id="IPR017441">
    <property type="entry name" value="Protein_kinase_ATP_BS"/>
</dbReference>
<dbReference type="EMBL" id="JAUJYN010000007">
    <property type="protein sequence ID" value="KAK1265785.1"/>
    <property type="molecule type" value="Genomic_DNA"/>
</dbReference>